<dbReference type="Gene3D" id="3.40.50.150">
    <property type="entry name" value="Vaccinia Virus protein VP39"/>
    <property type="match status" value="1"/>
</dbReference>
<dbReference type="NCBIfam" id="TIGR00027">
    <property type="entry name" value="mthyl_TIGR00027"/>
    <property type="match status" value="1"/>
</dbReference>
<sequence length="284" mass="31532">MNTMEPIQGVGATAIGVAGIRAKESERSDRLYDDPYARLFVEAARTAYLGPTAPPGSPESWATIEGLVDRFYERRTVRVRLVDDRANAAVQSGGRQVVVLGAGLDTRAFRMSTPVDLTWFELDLPDVFAFKEPVLQRSSPAPGCHRRVVPVDLRFDWVRPLIDSGFQPAVPTTWIEEGVIGYLPYDNAVALAATITELAAPGSTFDLTHFQVNENHPRYRELKKLAFGDQAHSLGGLGPNARQWLDDHGWHTEFRTWDDLVQPLDRPAARTGNFADGIIYSTRT</sequence>
<evidence type="ECO:0000256" key="2">
    <source>
        <dbReference type="ARBA" id="ARBA00008138"/>
    </source>
</evidence>
<dbReference type="GO" id="GO:0032259">
    <property type="term" value="P:methylation"/>
    <property type="evidence" value="ECO:0007669"/>
    <property type="project" value="UniProtKB-KW"/>
</dbReference>
<name>A0ABW6QS52_9NOCA</name>
<evidence type="ECO:0000313" key="7">
    <source>
        <dbReference type="EMBL" id="MFF3224065.1"/>
    </source>
</evidence>
<comment type="similarity">
    <text evidence="2 6">Belongs to the UPF0677 family.</text>
</comment>
<accession>A0ABW6QS52</accession>
<dbReference type="RefSeq" id="WP_387717378.1">
    <property type="nucleotide sequence ID" value="NZ_JBIAPI010000002.1"/>
</dbReference>
<reference evidence="7 8" key="1">
    <citation type="submission" date="2024-10" db="EMBL/GenBank/DDBJ databases">
        <title>The Natural Products Discovery Center: Release of the First 8490 Sequenced Strains for Exploring Actinobacteria Biosynthetic Diversity.</title>
        <authorList>
            <person name="Kalkreuter E."/>
            <person name="Kautsar S.A."/>
            <person name="Yang D."/>
            <person name="Bader C.D."/>
            <person name="Teijaro C.N."/>
            <person name="Fluegel L."/>
            <person name="Davis C.M."/>
            <person name="Simpson J.R."/>
            <person name="Lauterbach L."/>
            <person name="Steele A.D."/>
            <person name="Gui C."/>
            <person name="Meng S."/>
            <person name="Li G."/>
            <person name="Viehrig K."/>
            <person name="Ye F."/>
            <person name="Su P."/>
            <person name="Kiefer A.F."/>
            <person name="Nichols A."/>
            <person name="Cepeda A.J."/>
            <person name="Yan W."/>
            <person name="Fan B."/>
            <person name="Jiang Y."/>
            <person name="Adhikari A."/>
            <person name="Zheng C.-J."/>
            <person name="Schuster L."/>
            <person name="Cowan T.M."/>
            <person name="Smanski M.J."/>
            <person name="Chevrette M.G."/>
            <person name="De Carvalho L.P.S."/>
            <person name="Shen B."/>
        </authorList>
    </citation>
    <scope>NUCLEOTIDE SEQUENCE [LARGE SCALE GENOMIC DNA]</scope>
    <source>
        <strain evidence="7 8">NPDC003040</strain>
    </source>
</reference>
<comment type="function">
    <text evidence="1 6">Exhibits S-adenosyl-L-methionine-dependent methyltransferase activity.</text>
</comment>
<dbReference type="EC" id="2.1.1.-" evidence="6"/>
<evidence type="ECO:0000256" key="6">
    <source>
        <dbReference type="RuleBase" id="RU362030"/>
    </source>
</evidence>
<dbReference type="PANTHER" id="PTHR43619">
    <property type="entry name" value="S-ADENOSYL-L-METHIONINE-DEPENDENT METHYLTRANSFERASE YKTD-RELATED"/>
    <property type="match status" value="1"/>
</dbReference>
<keyword evidence="4 7" id="KW-0808">Transferase</keyword>
<evidence type="ECO:0000256" key="4">
    <source>
        <dbReference type="ARBA" id="ARBA00022679"/>
    </source>
</evidence>
<evidence type="ECO:0000256" key="5">
    <source>
        <dbReference type="ARBA" id="ARBA00022691"/>
    </source>
</evidence>
<evidence type="ECO:0000256" key="1">
    <source>
        <dbReference type="ARBA" id="ARBA00003907"/>
    </source>
</evidence>
<organism evidence="7 8">
    <name type="scientific">Nocardia suismassiliense</name>
    <dbReference type="NCBI Taxonomy" id="2077092"/>
    <lineage>
        <taxon>Bacteria</taxon>
        <taxon>Bacillati</taxon>
        <taxon>Actinomycetota</taxon>
        <taxon>Actinomycetes</taxon>
        <taxon>Mycobacteriales</taxon>
        <taxon>Nocardiaceae</taxon>
        <taxon>Nocardia</taxon>
    </lineage>
</organism>
<evidence type="ECO:0000313" key="8">
    <source>
        <dbReference type="Proteomes" id="UP001601948"/>
    </source>
</evidence>
<protein>
    <recommendedName>
        <fullName evidence="6">S-adenosyl-L-methionine-dependent methyltransferase</fullName>
        <ecNumber evidence="6">2.1.1.-</ecNumber>
    </recommendedName>
</protein>
<comment type="caution">
    <text evidence="7">The sequence shown here is derived from an EMBL/GenBank/DDBJ whole genome shotgun (WGS) entry which is preliminary data.</text>
</comment>
<dbReference type="PANTHER" id="PTHR43619:SF2">
    <property type="entry name" value="S-ADENOSYL-L-METHIONINE-DEPENDENT METHYLTRANSFERASES SUPERFAMILY PROTEIN"/>
    <property type="match status" value="1"/>
</dbReference>
<keyword evidence="5 6" id="KW-0949">S-adenosyl-L-methionine</keyword>
<dbReference type="InterPro" id="IPR007213">
    <property type="entry name" value="Ppm1/Ppm2/Tcmp"/>
</dbReference>
<dbReference type="EMBL" id="JBIAPI010000002">
    <property type="protein sequence ID" value="MFF3224065.1"/>
    <property type="molecule type" value="Genomic_DNA"/>
</dbReference>
<proteinExistence type="inferred from homology"/>
<dbReference type="Pfam" id="PF04072">
    <property type="entry name" value="LCM"/>
    <property type="match status" value="1"/>
</dbReference>
<dbReference type="GO" id="GO:0008168">
    <property type="term" value="F:methyltransferase activity"/>
    <property type="evidence" value="ECO:0007669"/>
    <property type="project" value="UniProtKB-KW"/>
</dbReference>
<keyword evidence="3 6" id="KW-0489">Methyltransferase</keyword>
<dbReference type="Proteomes" id="UP001601948">
    <property type="component" value="Unassembled WGS sequence"/>
</dbReference>
<gene>
    <name evidence="7" type="ORF">ACFYV7_14835</name>
</gene>
<keyword evidence="8" id="KW-1185">Reference proteome</keyword>
<dbReference type="InterPro" id="IPR011610">
    <property type="entry name" value="SAM_mthyl_Trfase_ML2640-like"/>
</dbReference>
<dbReference type="SUPFAM" id="SSF53335">
    <property type="entry name" value="S-adenosyl-L-methionine-dependent methyltransferases"/>
    <property type="match status" value="1"/>
</dbReference>
<evidence type="ECO:0000256" key="3">
    <source>
        <dbReference type="ARBA" id="ARBA00022603"/>
    </source>
</evidence>
<dbReference type="InterPro" id="IPR029063">
    <property type="entry name" value="SAM-dependent_MTases_sf"/>
</dbReference>